<proteinExistence type="predicted"/>
<dbReference type="RefSeq" id="WP_161096515.1">
    <property type="nucleotide sequence ID" value="NZ_WWCW01000022.1"/>
</dbReference>
<keyword evidence="1" id="KW-1133">Transmembrane helix</keyword>
<evidence type="ECO:0000313" key="3">
    <source>
        <dbReference type="EMBL" id="MYM87361.1"/>
    </source>
</evidence>
<evidence type="ECO:0000256" key="1">
    <source>
        <dbReference type="SAM" id="Phobius"/>
    </source>
</evidence>
<comment type="caution">
    <text evidence="3">The sequence shown here is derived from an EMBL/GenBank/DDBJ whole genome shotgun (WGS) entry which is preliminary data.</text>
</comment>
<keyword evidence="1" id="KW-0472">Membrane</keyword>
<dbReference type="NCBIfam" id="TIGR02099">
    <property type="entry name" value="YhdP family protein"/>
    <property type="match status" value="1"/>
</dbReference>
<dbReference type="EMBL" id="WWCW01000022">
    <property type="protein sequence ID" value="MYM87361.1"/>
    <property type="molecule type" value="Genomic_DNA"/>
</dbReference>
<dbReference type="Proteomes" id="UP000470302">
    <property type="component" value="Unassembled WGS sequence"/>
</dbReference>
<feature type="transmembrane region" description="Helical" evidence="1">
    <location>
        <begin position="43"/>
        <end position="62"/>
    </location>
</feature>
<accession>A0A845G0I1</accession>
<reference evidence="3 4" key="1">
    <citation type="submission" date="2020-01" db="EMBL/GenBank/DDBJ databases">
        <title>Novel species isolated from a subtropical stream in China.</title>
        <authorList>
            <person name="Lu H."/>
        </authorList>
    </citation>
    <scope>NUCLEOTIDE SEQUENCE [LARGE SCALE GENOMIC DNA]</scope>
    <source>
        <strain evidence="3 4">FT82W</strain>
    </source>
</reference>
<protein>
    <submittedName>
        <fullName evidence="3">TIGR02099 family protein</fullName>
    </submittedName>
</protein>
<gene>
    <name evidence="3" type="ORF">GTP91_09235</name>
</gene>
<sequence>MQKPEEETVTGEGPLAARWHRIRAAYRFCNLATHHVLGFTLKLFLLLYFAFAILFLTLRYAVLPNIDHYKGDIERAASSAVGNPVTISRIYASWRGLRPSLFLGDVVLHDQLGNQALALPSVSATISWWSVLAGAVRFESLELVRPELDVRREADGRLYVAGLYIDPRKPSDGKGADWLLSQREIIIRDGRLRWTDLQRNAPPLALDGVSIALRNQWLHHQLALKATPPAALAAPLDLRADFTHPAFGARVSNVSMWKGEVYADLRDTDLQAWKPWLDFPFELNSGGGSLRAWIGIDQSRLTSFTADVGLRDVSAVLGKDLPVLDLRQLTGRLAAREDVPATAPLVRKGGERPRFGALGHSIELSNLTLTTSDGLVMAPTSLSEHYTPAAGAKPERYEVRARQLDLQTMAGLAERLPLTEHQRKLLADMAPRGLLQNFSAEWQGTFPALQTYRLKGDLVGLGLKPQPPRLAQPKTAKTPAIAGMPAIPGFDNLTGAIDATEKGGSFSLASQQLVLQMPDYFSEPSMPFDHLNLKARWSFEPDNQLLFQIDSMDFLQQGLSGTLQGSHRMPLAGKGVGNVDLTGTLNGFQINRIDNYLPMQTPHDLRAWLTGALEGGVASDVTVRLRGDLAHFPFHGEADKARGEFRVAGKLTEGKLNYSPSHFLHDGKELGKDGKPLPLWPQAEHIKGSFAFDRARMEIRGDTATTGGVALSGVKAVIPDLTIHDSMLEIDGNAAGPMQEFLKYVAASPVLEWISHFTDETQASGNAKLALSLRLPLSHMIDAKVQGALQLMNNDITLMNDLPPVLASQGKIEFNEHGVNLNQLSGAFLGGPVSITGGSQKDNSIVVKLGGMMTADGFRKTYPMPAMQRLASHFSGATRYSGTVTARDHQVVVAVDSTLSGLGIELPAPVRKAAPDAMPVRFVLASALTPDATGAIHDDMRIGLGNNIAARYQRQKLGKAPWKLVRGGIGVNTPAPEPDSGMAFNISLRALNVDAWLDFGNEIAGKADAGPSTADGADIAQYVMPDTIAARASELVIGDRKLENVVLGVSRQKTVWQASVDSSQANGYVTWSEPSIGQGLGKVTARLSSLVIQDSASKDVQDLLDGKSAAATIPALDVVVERFELFNKPLGRLELQASNAQTQNAREWRIGKLALANPDGELKGTGKWVTRDGVHTTSLNFNLDIADAGKLLDRFGFAGTLKNGKGTLNGDIAWKGLPYSLDLPSLSGDIKLNVEKGQFLKQDPGAAKLLGVLSLQALPRLLKLDFHDVFSEGLAFDGITANAAINRGIAKTDNLKMHGVAATVLMDGSADIANETTNLHVVVIPEVNLGTAPLVYALAVNPVIGLGSFLAQLFLSAPVMKALTYHMQVTGPWKAPVVTKLDASKVEAPAAKGAN</sequence>
<organism evidence="3 4">
    <name type="scientific">Duganella vulcania</name>
    <dbReference type="NCBI Taxonomy" id="2692166"/>
    <lineage>
        <taxon>Bacteria</taxon>
        <taxon>Pseudomonadati</taxon>
        <taxon>Pseudomonadota</taxon>
        <taxon>Betaproteobacteria</taxon>
        <taxon>Burkholderiales</taxon>
        <taxon>Oxalobacteraceae</taxon>
        <taxon>Telluria group</taxon>
        <taxon>Duganella</taxon>
    </lineage>
</organism>
<evidence type="ECO:0000259" key="2">
    <source>
        <dbReference type="Pfam" id="PF13116"/>
    </source>
</evidence>
<dbReference type="InterPro" id="IPR011836">
    <property type="entry name" value="YhdP"/>
</dbReference>
<dbReference type="PANTHER" id="PTHR38690:SF1">
    <property type="entry name" value="PROTEASE"/>
    <property type="match status" value="1"/>
</dbReference>
<feature type="domain" description="YhdP central" evidence="2">
    <location>
        <begin position="38"/>
        <end position="1378"/>
    </location>
</feature>
<dbReference type="InterPro" id="IPR025263">
    <property type="entry name" value="YhdP_central"/>
</dbReference>
<evidence type="ECO:0000313" key="4">
    <source>
        <dbReference type="Proteomes" id="UP000470302"/>
    </source>
</evidence>
<dbReference type="Pfam" id="PF13116">
    <property type="entry name" value="YhdP"/>
    <property type="match status" value="1"/>
</dbReference>
<name>A0A845G0I1_9BURK</name>
<keyword evidence="1" id="KW-0812">Transmembrane</keyword>
<dbReference type="PANTHER" id="PTHR38690">
    <property type="entry name" value="PROTEASE-RELATED"/>
    <property type="match status" value="1"/>
</dbReference>